<reference evidence="11" key="1">
    <citation type="submission" date="2023-03" db="EMBL/GenBank/DDBJ databases">
        <title>Emydomyces testavorans Genome Sequence.</title>
        <authorList>
            <person name="Hoyer L."/>
        </authorList>
    </citation>
    <scope>NUCLEOTIDE SEQUENCE</scope>
    <source>
        <strain evidence="11">16-2883</strain>
    </source>
</reference>
<keyword evidence="3 7" id="KW-0227">DNA damage</keyword>
<keyword evidence="12" id="KW-1185">Reference proteome</keyword>
<keyword evidence="4 7" id="KW-0233">DNA recombination</keyword>
<dbReference type="Pfam" id="PF08743">
    <property type="entry name" value="Nse4_C"/>
    <property type="match status" value="1"/>
</dbReference>
<evidence type="ECO:0000256" key="6">
    <source>
        <dbReference type="ARBA" id="ARBA00023242"/>
    </source>
</evidence>
<evidence type="ECO:0000256" key="8">
    <source>
        <dbReference type="SAM" id="MobiDB-lite"/>
    </source>
</evidence>
<evidence type="ECO:0000259" key="10">
    <source>
        <dbReference type="Pfam" id="PF15412"/>
    </source>
</evidence>
<feature type="domain" description="Non-structural maintenance of chromosome element 4 C-terminal" evidence="9">
    <location>
        <begin position="358"/>
        <end position="445"/>
    </location>
</feature>
<sequence>MSNTLADSGSSLSSTPSSSDASSFSGSLSPDKENGATPSASRTGKRKQDSRPFPSANGLSEMGDASNKRPRVSESALNVSQAAHRKRLEEVVDTQFYDPDQDPEERRAVRKGLRDLSTKLNDSRAEFLQAASHGIHDTITKANEIFKSVKQTSDATIDSRLLVAAADLSYKRTAQAVLGDSASAIDVEEFVSKCISFMRGTAVGGPSRSQQLSSQRRRRQNYGGNAEDSEEDEDVLDWDLLGRRACFPHNLRPSLSGFLYGPLSVQKRTRQQTQRKARQERIDPSQAVRPQELQAEDLEKQETANLTAICTEIRKILVHTQQMGEKLATDELSKMHQPSIDKVMEVMLKYNISNDGGVPLFKFCINPKSFGQTVENLFYVSFLVRDGSVGVDTDANEFPTLHPSEPALASEAQRKGLQRRQAVFSLDFETWRDLIEVFDIKKPLIPHRREDEAPSWGNRTVSAGQHV</sequence>
<dbReference type="GO" id="GO:0030915">
    <property type="term" value="C:Smc5-Smc6 complex"/>
    <property type="evidence" value="ECO:0007669"/>
    <property type="project" value="UniProtKB-UniRule"/>
</dbReference>
<evidence type="ECO:0000256" key="7">
    <source>
        <dbReference type="RuleBase" id="RU365071"/>
    </source>
</evidence>
<evidence type="ECO:0000256" key="4">
    <source>
        <dbReference type="ARBA" id="ARBA00023172"/>
    </source>
</evidence>
<keyword evidence="5 7" id="KW-0234">DNA repair</keyword>
<feature type="domain" description="Nse4/EID protein Nse3/MAGE-binding" evidence="10">
    <location>
        <begin position="158"/>
        <end position="223"/>
    </location>
</feature>
<accession>A0AAF0IIL7</accession>
<dbReference type="PANTHER" id="PTHR16140">
    <property type="entry name" value="NON-STRUCTURAL MAINTENANCE OF CHROMOSOMES ELEMENT 4"/>
    <property type="match status" value="1"/>
</dbReference>
<protein>
    <recommendedName>
        <fullName evidence="7">Non-structural maintenance of chromosomes element 4</fullName>
    </recommendedName>
</protein>
<comment type="subunit">
    <text evidence="7">Component of the SMC5-SMC6 complex.</text>
</comment>
<feature type="region of interest" description="Disordered" evidence="8">
    <location>
        <begin position="269"/>
        <end position="296"/>
    </location>
</feature>
<organism evidence="11 12">
    <name type="scientific">Emydomyces testavorans</name>
    <dbReference type="NCBI Taxonomy" id="2070801"/>
    <lineage>
        <taxon>Eukaryota</taxon>
        <taxon>Fungi</taxon>
        <taxon>Dikarya</taxon>
        <taxon>Ascomycota</taxon>
        <taxon>Pezizomycotina</taxon>
        <taxon>Eurotiomycetes</taxon>
        <taxon>Eurotiomycetidae</taxon>
        <taxon>Onygenales</taxon>
        <taxon>Nannizziopsiaceae</taxon>
        <taxon>Emydomyces</taxon>
    </lineage>
</organism>
<dbReference type="GO" id="GO:0006281">
    <property type="term" value="P:DNA repair"/>
    <property type="evidence" value="ECO:0007669"/>
    <property type="project" value="UniProtKB-UniRule"/>
</dbReference>
<feature type="compositionally biased region" description="Low complexity" evidence="8">
    <location>
        <begin position="1"/>
        <end position="29"/>
    </location>
</feature>
<dbReference type="GO" id="GO:0005634">
    <property type="term" value="C:nucleus"/>
    <property type="evidence" value="ECO:0007669"/>
    <property type="project" value="UniProtKB-SubCell"/>
</dbReference>
<dbReference type="InterPro" id="IPR027786">
    <property type="entry name" value="Nse4/EID"/>
</dbReference>
<evidence type="ECO:0000256" key="3">
    <source>
        <dbReference type="ARBA" id="ARBA00022763"/>
    </source>
</evidence>
<evidence type="ECO:0000313" key="11">
    <source>
        <dbReference type="EMBL" id="WEW55949.1"/>
    </source>
</evidence>
<keyword evidence="6 7" id="KW-0539">Nucleus</keyword>
<evidence type="ECO:0000313" key="12">
    <source>
        <dbReference type="Proteomes" id="UP001219355"/>
    </source>
</evidence>
<dbReference type="EMBL" id="CP120627">
    <property type="protein sequence ID" value="WEW55949.1"/>
    <property type="molecule type" value="Genomic_DNA"/>
</dbReference>
<dbReference type="PANTHER" id="PTHR16140:SF0">
    <property type="entry name" value="NON-STRUCTURAL MAINTENANCE OF CHROMOSOMES ELEMENT 4"/>
    <property type="match status" value="1"/>
</dbReference>
<dbReference type="InterPro" id="IPR029225">
    <property type="entry name" value="Nse4_Nse3-bd"/>
</dbReference>
<comment type="similarity">
    <text evidence="2 7">Belongs to the NSE4 family.</text>
</comment>
<feature type="region of interest" description="Disordered" evidence="8">
    <location>
        <begin position="202"/>
        <end position="230"/>
    </location>
</feature>
<evidence type="ECO:0000259" key="9">
    <source>
        <dbReference type="Pfam" id="PF08743"/>
    </source>
</evidence>
<dbReference type="AlphaFoldDB" id="A0AAF0IIL7"/>
<dbReference type="Proteomes" id="UP001219355">
    <property type="component" value="Chromosome 1"/>
</dbReference>
<evidence type="ECO:0000256" key="1">
    <source>
        <dbReference type="ARBA" id="ARBA00004123"/>
    </source>
</evidence>
<evidence type="ECO:0000256" key="5">
    <source>
        <dbReference type="ARBA" id="ARBA00023204"/>
    </source>
</evidence>
<name>A0AAF0IIL7_9EURO</name>
<comment type="function">
    <text evidence="7">Component of the SMC5-SMC6 complex, that promotes sister chromatid alignment after DNA damage and facilitates double-stranded DNA breaks (DSBs) repair via homologous recombination between sister chromatids.</text>
</comment>
<dbReference type="GO" id="GO:0006310">
    <property type="term" value="P:DNA recombination"/>
    <property type="evidence" value="ECO:0007669"/>
    <property type="project" value="UniProtKB-UniRule"/>
</dbReference>
<feature type="region of interest" description="Disordered" evidence="8">
    <location>
        <begin position="1"/>
        <end position="85"/>
    </location>
</feature>
<dbReference type="InterPro" id="IPR014854">
    <property type="entry name" value="Nse4_C"/>
</dbReference>
<gene>
    <name evidence="11" type="ORF">PRK78_001384</name>
</gene>
<proteinExistence type="inferred from homology"/>
<dbReference type="Pfam" id="PF15412">
    <property type="entry name" value="Nse4-Nse3_bdg"/>
    <property type="match status" value="1"/>
</dbReference>
<comment type="subcellular location">
    <subcellularLocation>
        <location evidence="1 7">Nucleus</location>
    </subcellularLocation>
</comment>
<evidence type="ECO:0000256" key="2">
    <source>
        <dbReference type="ARBA" id="ARBA00008997"/>
    </source>
</evidence>